<dbReference type="KEGG" id="abp:AGABI1DRAFT127021"/>
<dbReference type="SUPFAM" id="SSF46689">
    <property type="entry name" value="Homeodomain-like"/>
    <property type="match status" value="1"/>
</dbReference>
<dbReference type="AlphaFoldDB" id="K5XCU9"/>
<dbReference type="OMA" id="YMPWPSS"/>
<evidence type="ECO:0000256" key="1">
    <source>
        <dbReference type="SAM" id="MobiDB-lite"/>
    </source>
</evidence>
<feature type="compositionally biased region" description="Acidic residues" evidence="1">
    <location>
        <begin position="560"/>
        <end position="584"/>
    </location>
</feature>
<organism evidence="2 3">
    <name type="scientific">Agaricus bisporus var. burnettii (strain JB137-S8 / ATCC MYA-4627 / FGSC 10392)</name>
    <name type="common">White button mushroom</name>
    <dbReference type="NCBI Taxonomy" id="597362"/>
    <lineage>
        <taxon>Eukaryota</taxon>
        <taxon>Fungi</taxon>
        <taxon>Dikarya</taxon>
        <taxon>Basidiomycota</taxon>
        <taxon>Agaricomycotina</taxon>
        <taxon>Agaricomycetes</taxon>
        <taxon>Agaricomycetidae</taxon>
        <taxon>Agaricales</taxon>
        <taxon>Agaricineae</taxon>
        <taxon>Agaricaceae</taxon>
        <taxon>Agaricus</taxon>
    </lineage>
</organism>
<dbReference type="GO" id="GO:0001181">
    <property type="term" value="F:RNA polymerase I general transcription initiation factor activity"/>
    <property type="evidence" value="ECO:0007669"/>
    <property type="project" value="TreeGrafter"/>
</dbReference>
<feature type="compositionally biased region" description="Basic and acidic residues" evidence="1">
    <location>
        <begin position="145"/>
        <end position="156"/>
    </location>
</feature>
<dbReference type="PANTHER" id="PTHR28079:SF1">
    <property type="entry name" value="RNA POLYMERASE I-SPECIFIC TRANSCRIPTION INITIATION FACTOR RRN5"/>
    <property type="match status" value="1"/>
</dbReference>
<dbReference type="eggNOG" id="ENOG502RY38">
    <property type="taxonomic scope" value="Eukaryota"/>
</dbReference>
<keyword evidence="3" id="KW-1185">Reference proteome</keyword>
<sequence>MAFLIMNDISETRLHPYLLLFNRHVVQLQKHLSGLSSSSPSTDSLIGGVLWTAEEKNNFFHALSVYSRLRPDLIAACIRTKNEAEVLEYLLLLEDGSRTTGSSEACVRASLYSARQVSDSWITWEEANAERLRLNEAIWGGGSRIDGEDSPPRDDGESSYPELQPLGGLKDLTYAHLRVLGEVLQTDKNYEPDTDMVTSSPIANAHPMASGMDLISPAQIPNRSSVETLNNANNGSNFYQELQADPELSEENTPAPPQDLSPRSRRRYQKRIHMRRKRAQLKREETDLTTHKLKTGPRKNTEEEESPEASPSMITRSLQIEIGAKNLENSKTISKDFSDQNFTTDPGEDGSNNPSLDPIHLRSRLVTAPLDPPLHNISLDAISATGLDIFNYPKMGKLLEHFFTGYDSDMVDQNASISTETCFLLLEILKDFLVQLISRVITLEEEHQRLRGTTKVWRKNTDDTEKGAIDSSAIQFALKSMGIFEENLSQFFTGLLGEDFHQVTCNQTGYEDNERLVNRPNVLSQHPLHQDVCLPHYHFNLFPEYCNPDHPDESTNNLQEEVDDESLLNEMQEEGELEREDETADQQHEITLWREVRKRKR</sequence>
<protein>
    <submittedName>
        <fullName evidence="2">Uncharacterized protein</fullName>
    </submittedName>
</protein>
<gene>
    <name evidence="2" type="ORF">AGABI1DRAFT_127021</name>
</gene>
<dbReference type="GO" id="GO:0000500">
    <property type="term" value="C:RNA polymerase I upstream activating factor complex"/>
    <property type="evidence" value="ECO:0007669"/>
    <property type="project" value="InterPro"/>
</dbReference>
<dbReference type="GO" id="GO:0042790">
    <property type="term" value="P:nucleolar large rRNA transcription by RNA polymerase I"/>
    <property type="evidence" value="ECO:0007669"/>
    <property type="project" value="InterPro"/>
</dbReference>
<dbReference type="PANTHER" id="PTHR28079">
    <property type="entry name" value="RNA POLYMERASE I-SPECIFIC TRANSCRIPTION INITIATION FACTOR RRN5"/>
    <property type="match status" value="1"/>
</dbReference>
<dbReference type="GO" id="GO:0000182">
    <property type="term" value="F:rDNA binding"/>
    <property type="evidence" value="ECO:0007669"/>
    <property type="project" value="TreeGrafter"/>
</dbReference>
<reference evidence="3" key="1">
    <citation type="journal article" date="2012" name="Proc. Natl. Acad. Sci. U.S.A.">
        <title>Genome sequence of the button mushroom Agaricus bisporus reveals mechanisms governing adaptation to a humic-rich ecological niche.</title>
        <authorList>
            <person name="Morin E."/>
            <person name="Kohler A."/>
            <person name="Baker A.R."/>
            <person name="Foulongne-Oriol M."/>
            <person name="Lombard V."/>
            <person name="Nagy L.G."/>
            <person name="Ohm R.A."/>
            <person name="Patyshakuliyeva A."/>
            <person name="Brun A."/>
            <person name="Aerts A.L."/>
            <person name="Bailey A.M."/>
            <person name="Billette C."/>
            <person name="Coutinho P.M."/>
            <person name="Deakin G."/>
            <person name="Doddapaneni H."/>
            <person name="Floudas D."/>
            <person name="Grimwood J."/>
            <person name="Hilden K."/>
            <person name="Kuees U."/>
            <person name="LaButti K.M."/>
            <person name="Lapidus A."/>
            <person name="Lindquist E.A."/>
            <person name="Lucas S.M."/>
            <person name="Murat C."/>
            <person name="Riley R.W."/>
            <person name="Salamov A.A."/>
            <person name="Schmutz J."/>
            <person name="Subramanian V."/>
            <person name="Woesten H.A.B."/>
            <person name="Xu J."/>
            <person name="Eastwood D.C."/>
            <person name="Foster G.D."/>
            <person name="Sonnenberg A.S."/>
            <person name="Cullen D."/>
            <person name="de Vries R.P."/>
            <person name="Lundell T."/>
            <person name="Hibbett D.S."/>
            <person name="Henrissat B."/>
            <person name="Burton K.S."/>
            <person name="Kerrigan R.W."/>
            <person name="Challen M.P."/>
            <person name="Grigoriev I.V."/>
            <person name="Martin F."/>
        </authorList>
    </citation>
    <scope>NUCLEOTIDE SEQUENCE [LARGE SCALE GENOMIC DNA]</scope>
    <source>
        <strain evidence="3">JB137-S8 / ATCC MYA-4627 / FGSC 10392</strain>
    </source>
</reference>
<dbReference type="GeneID" id="18826604"/>
<dbReference type="RefSeq" id="XP_007328517.1">
    <property type="nucleotide sequence ID" value="XM_007328455.1"/>
</dbReference>
<feature type="region of interest" description="Disordered" evidence="1">
    <location>
        <begin position="335"/>
        <end position="357"/>
    </location>
</feature>
<dbReference type="GO" id="GO:0006361">
    <property type="term" value="P:transcription initiation at RNA polymerase I promoter"/>
    <property type="evidence" value="ECO:0007669"/>
    <property type="project" value="TreeGrafter"/>
</dbReference>
<proteinExistence type="predicted"/>
<dbReference type="Proteomes" id="UP000008493">
    <property type="component" value="Unassembled WGS sequence"/>
</dbReference>
<dbReference type="OrthoDB" id="2240312at2759"/>
<feature type="compositionally biased region" description="Polar residues" evidence="1">
    <location>
        <begin position="339"/>
        <end position="355"/>
    </location>
</feature>
<name>K5XCU9_AGABU</name>
<feature type="region of interest" description="Disordered" evidence="1">
    <location>
        <begin position="143"/>
        <end position="165"/>
    </location>
</feature>
<dbReference type="EMBL" id="JH971388">
    <property type="protein sequence ID" value="EKM80972.1"/>
    <property type="molecule type" value="Genomic_DNA"/>
</dbReference>
<dbReference type="InterPro" id="IPR039601">
    <property type="entry name" value="Rrn5"/>
</dbReference>
<dbReference type="InterPro" id="IPR009057">
    <property type="entry name" value="Homeodomain-like_sf"/>
</dbReference>
<feature type="compositionally biased region" description="Basic and acidic residues" evidence="1">
    <location>
        <begin position="281"/>
        <end position="290"/>
    </location>
</feature>
<evidence type="ECO:0000313" key="2">
    <source>
        <dbReference type="EMBL" id="EKM80972.1"/>
    </source>
</evidence>
<dbReference type="InParanoid" id="K5XCU9"/>
<feature type="region of interest" description="Disordered" evidence="1">
    <location>
        <begin position="548"/>
        <end position="590"/>
    </location>
</feature>
<feature type="region of interest" description="Disordered" evidence="1">
    <location>
        <begin position="245"/>
        <end position="313"/>
    </location>
</feature>
<accession>K5XCU9</accession>
<dbReference type="Gene3D" id="1.10.10.60">
    <property type="entry name" value="Homeodomain-like"/>
    <property type="match status" value="1"/>
</dbReference>
<dbReference type="HOGENOM" id="CLU_017131_0_0_1"/>
<feature type="compositionally biased region" description="Basic residues" evidence="1">
    <location>
        <begin position="263"/>
        <end position="280"/>
    </location>
</feature>
<evidence type="ECO:0000313" key="3">
    <source>
        <dbReference type="Proteomes" id="UP000008493"/>
    </source>
</evidence>